<dbReference type="Gene3D" id="3.40.630.30">
    <property type="match status" value="1"/>
</dbReference>
<organism evidence="3 4">
    <name type="scientific">Exophiala oligosperma</name>
    <dbReference type="NCBI Taxonomy" id="215243"/>
    <lineage>
        <taxon>Eukaryota</taxon>
        <taxon>Fungi</taxon>
        <taxon>Dikarya</taxon>
        <taxon>Ascomycota</taxon>
        <taxon>Pezizomycotina</taxon>
        <taxon>Eurotiomycetes</taxon>
        <taxon>Chaetothyriomycetidae</taxon>
        <taxon>Chaetothyriales</taxon>
        <taxon>Herpotrichiellaceae</taxon>
        <taxon>Exophiala</taxon>
    </lineage>
</organism>
<keyword evidence="4" id="KW-1185">Reference proteome</keyword>
<reference evidence="3 4" key="1">
    <citation type="submission" date="2015-01" db="EMBL/GenBank/DDBJ databases">
        <title>The Genome Sequence of Exophiala oligosperma CBS72588.</title>
        <authorList>
            <consortium name="The Broad Institute Genomics Platform"/>
            <person name="Cuomo C."/>
            <person name="de Hoog S."/>
            <person name="Gorbushina A."/>
            <person name="Stielow B."/>
            <person name="Teixiera M."/>
            <person name="Abouelleil A."/>
            <person name="Chapman S.B."/>
            <person name="Priest M."/>
            <person name="Young S.K."/>
            <person name="Wortman J."/>
            <person name="Nusbaum C."/>
            <person name="Birren B."/>
        </authorList>
    </citation>
    <scope>NUCLEOTIDE SEQUENCE [LARGE SCALE GENOMIC DNA]</scope>
    <source>
        <strain evidence="3 4">CBS 72588</strain>
    </source>
</reference>
<dbReference type="InterPro" id="IPR016181">
    <property type="entry name" value="Acyl_CoA_acyltransferase"/>
</dbReference>
<dbReference type="AlphaFoldDB" id="A0A0D2B2Z6"/>
<feature type="compositionally biased region" description="Basic and acidic residues" evidence="1">
    <location>
        <begin position="121"/>
        <end position="134"/>
    </location>
</feature>
<evidence type="ECO:0000313" key="3">
    <source>
        <dbReference type="EMBL" id="KIW46531.1"/>
    </source>
</evidence>
<accession>A0A0D2B2Z6</accession>
<dbReference type="Proteomes" id="UP000053342">
    <property type="component" value="Unassembled WGS sequence"/>
</dbReference>
<dbReference type="PROSITE" id="PS51186">
    <property type="entry name" value="GNAT"/>
    <property type="match status" value="1"/>
</dbReference>
<feature type="domain" description="N-acetyltransferase" evidence="2">
    <location>
        <begin position="103"/>
        <end position="251"/>
    </location>
</feature>
<dbReference type="STRING" id="215243.A0A0D2B2Z6"/>
<dbReference type="SUPFAM" id="SSF55729">
    <property type="entry name" value="Acyl-CoA N-acyltransferases (Nat)"/>
    <property type="match status" value="1"/>
</dbReference>
<dbReference type="OrthoDB" id="2744543at2759"/>
<dbReference type="HOGENOM" id="CLU_060131_6_1_1"/>
<name>A0A0D2B2Z6_9EURO</name>
<dbReference type="VEuPathDB" id="FungiDB:PV06_02199"/>
<evidence type="ECO:0000313" key="4">
    <source>
        <dbReference type="Proteomes" id="UP000053342"/>
    </source>
</evidence>
<dbReference type="GO" id="GO:0016747">
    <property type="term" value="F:acyltransferase activity, transferring groups other than amino-acyl groups"/>
    <property type="evidence" value="ECO:0007669"/>
    <property type="project" value="InterPro"/>
</dbReference>
<feature type="region of interest" description="Disordered" evidence="1">
    <location>
        <begin position="118"/>
        <end position="138"/>
    </location>
</feature>
<dbReference type="CDD" id="cd04301">
    <property type="entry name" value="NAT_SF"/>
    <property type="match status" value="1"/>
</dbReference>
<sequence>MPGRLQYASPSDVPALVGIFERAFARDRATRLKAAGHQERPSYIGSMIEAPLRDWLDQPHRCRVLKLETEESLKPLGWICWGFYGLTESKVGSLCASAETSSIECILRARPGQYSLSALPEDCRPESKDPDRPADTPNQSVADLEALCSADSKQWMSRLMPKGGRGMFIASICIDPEHQGRGIGSELLQWGIRLADSELLSIWVHSSEDGWNLFASKGFEEIGRLQLDLGEYTKDDSLNLSDPYVYRYMVRRPLNS</sequence>
<evidence type="ECO:0000259" key="2">
    <source>
        <dbReference type="PROSITE" id="PS51186"/>
    </source>
</evidence>
<dbReference type="PANTHER" id="PTHR42791">
    <property type="entry name" value="GNAT FAMILY ACETYLTRANSFERASE"/>
    <property type="match status" value="1"/>
</dbReference>
<dbReference type="InterPro" id="IPR052523">
    <property type="entry name" value="Trichothecene_AcTrans"/>
</dbReference>
<dbReference type="RefSeq" id="XP_016266747.1">
    <property type="nucleotide sequence ID" value="XM_016402850.1"/>
</dbReference>
<protein>
    <recommendedName>
        <fullName evidence="2">N-acetyltransferase domain-containing protein</fullName>
    </recommendedName>
</protein>
<evidence type="ECO:0000256" key="1">
    <source>
        <dbReference type="SAM" id="MobiDB-lite"/>
    </source>
</evidence>
<dbReference type="PANTHER" id="PTHR42791:SF2">
    <property type="entry name" value="N-ACETYLTRANSFERASE DOMAIN-CONTAINING PROTEIN"/>
    <property type="match status" value="1"/>
</dbReference>
<dbReference type="GeneID" id="27354273"/>
<gene>
    <name evidence="3" type="ORF">PV06_02199</name>
</gene>
<dbReference type="InterPro" id="IPR000182">
    <property type="entry name" value="GNAT_dom"/>
</dbReference>
<dbReference type="Pfam" id="PF13508">
    <property type="entry name" value="Acetyltransf_7"/>
    <property type="match status" value="1"/>
</dbReference>
<dbReference type="EMBL" id="KN847333">
    <property type="protein sequence ID" value="KIW46531.1"/>
    <property type="molecule type" value="Genomic_DNA"/>
</dbReference>
<proteinExistence type="predicted"/>